<dbReference type="eggNOG" id="COG1454">
    <property type="taxonomic scope" value="Bacteria"/>
</dbReference>
<evidence type="ECO:0000256" key="1">
    <source>
        <dbReference type="ARBA" id="ARBA00001962"/>
    </source>
</evidence>
<keyword evidence="8" id="KW-1185">Reference proteome</keyword>
<dbReference type="InterPro" id="IPR056798">
    <property type="entry name" value="ADH_Fe_C"/>
</dbReference>
<dbReference type="STRING" id="1484693.RS694_10770"/>
<dbReference type="Proteomes" id="UP000186110">
    <property type="component" value="Chromosome"/>
</dbReference>
<dbReference type="SUPFAM" id="SSF56796">
    <property type="entry name" value="Dehydroquinate synthase-like"/>
    <property type="match status" value="1"/>
</dbReference>
<dbReference type="GO" id="GO:0004022">
    <property type="term" value="F:alcohol dehydrogenase (NAD+) activity"/>
    <property type="evidence" value="ECO:0007669"/>
    <property type="project" value="TreeGrafter"/>
</dbReference>
<evidence type="ECO:0000313" key="8">
    <source>
        <dbReference type="Proteomes" id="UP000186110"/>
    </source>
</evidence>
<evidence type="ECO:0000313" key="7">
    <source>
        <dbReference type="EMBL" id="APW42968.1"/>
    </source>
</evidence>
<protein>
    <submittedName>
        <fullName evidence="7">Alcohol dehydrogenase</fullName>
    </submittedName>
</protein>
<dbReference type="EMBL" id="CP019239">
    <property type="protein sequence ID" value="APW42968.1"/>
    <property type="molecule type" value="Genomic_DNA"/>
</dbReference>
<dbReference type="GO" id="GO:0046872">
    <property type="term" value="F:metal ion binding"/>
    <property type="evidence" value="ECO:0007669"/>
    <property type="project" value="InterPro"/>
</dbReference>
<comment type="similarity">
    <text evidence="2">Belongs to the iron-containing alcohol dehydrogenase family.</text>
</comment>
<organism evidence="7 8">
    <name type="scientific">Rhodoferax saidenbachensis</name>
    <dbReference type="NCBI Taxonomy" id="1484693"/>
    <lineage>
        <taxon>Bacteria</taxon>
        <taxon>Pseudomonadati</taxon>
        <taxon>Pseudomonadota</taxon>
        <taxon>Betaproteobacteria</taxon>
        <taxon>Burkholderiales</taxon>
        <taxon>Comamonadaceae</taxon>
        <taxon>Rhodoferax</taxon>
    </lineage>
</organism>
<dbReference type="FunFam" id="3.40.50.1970:FF:000003">
    <property type="entry name" value="Alcohol dehydrogenase, iron-containing"/>
    <property type="match status" value="1"/>
</dbReference>
<evidence type="ECO:0000259" key="5">
    <source>
        <dbReference type="Pfam" id="PF00465"/>
    </source>
</evidence>
<dbReference type="KEGG" id="rsb:RS694_10770"/>
<dbReference type="AlphaFoldDB" id="A0A1P8KAD9"/>
<sequence length="411" mass="43500">MKGVGKVTRFIPFPQPTLLVGPGSSGRLGQAIAGMGHRKILIVTDNVISKLGLLKSMTDALQAGGADFVVFDEITPDAPIPLIERGIAFFEEHDCDAIVAFGGGSSMDASKAIALAVANPKPLRKLAGYFKGLRNPVKIYAVPTTAGTGSEVTVAAVISDPEHGKKLVIVDPRLVPKMAALDPVLMTGLPPHITAATGIDALTHAVEAFVGNWTTPYSDGMALSAVGLIFDNLRTCYTDGKNVVAREKMALASTYAGFAFTRANVGYVHAIAHQFGGKYHTPHGLANAIMLPLVLKFSAPAIIDRLALLAVRAKVGTEDEPAEELAQKFLDAVDALNHDLGIPTTLAALKEADIPDLAKAACFEAHTNYPVPRYMNQAECEDLIRQALPESATQKVTKPVKAAPRKRAKAT</sequence>
<comment type="cofactor">
    <cofactor evidence="1">
        <name>Fe cation</name>
        <dbReference type="ChEBI" id="CHEBI:24875"/>
    </cofactor>
</comment>
<dbReference type="Gene3D" id="3.40.50.1970">
    <property type="match status" value="1"/>
</dbReference>
<dbReference type="InterPro" id="IPR039697">
    <property type="entry name" value="Alcohol_dehydrogenase_Fe"/>
</dbReference>
<evidence type="ECO:0000259" key="6">
    <source>
        <dbReference type="Pfam" id="PF25137"/>
    </source>
</evidence>
<dbReference type="Pfam" id="PF25137">
    <property type="entry name" value="ADH_Fe_C"/>
    <property type="match status" value="1"/>
</dbReference>
<dbReference type="PANTHER" id="PTHR11496">
    <property type="entry name" value="ALCOHOL DEHYDROGENASE"/>
    <property type="match status" value="1"/>
</dbReference>
<dbReference type="InterPro" id="IPR001670">
    <property type="entry name" value="ADH_Fe/GldA"/>
</dbReference>
<keyword evidence="3" id="KW-0560">Oxidoreductase</keyword>
<feature type="region of interest" description="Disordered" evidence="4">
    <location>
        <begin position="391"/>
        <end position="411"/>
    </location>
</feature>
<dbReference type="Pfam" id="PF00465">
    <property type="entry name" value="Fe-ADH"/>
    <property type="match status" value="1"/>
</dbReference>
<dbReference type="Gene3D" id="1.20.1090.10">
    <property type="entry name" value="Dehydroquinate synthase-like - alpha domain"/>
    <property type="match status" value="1"/>
</dbReference>
<feature type="domain" description="Alcohol dehydrogenase iron-type/glycerol dehydrogenase GldA" evidence="5">
    <location>
        <begin position="17"/>
        <end position="183"/>
    </location>
</feature>
<name>A0A1P8KAD9_9BURK</name>
<dbReference type="PANTHER" id="PTHR11496:SF102">
    <property type="entry name" value="ALCOHOL DEHYDROGENASE 4"/>
    <property type="match status" value="1"/>
</dbReference>
<dbReference type="CDD" id="cd08189">
    <property type="entry name" value="Fe-ADH-like"/>
    <property type="match status" value="1"/>
</dbReference>
<reference evidence="7 8" key="1">
    <citation type="submission" date="2017-01" db="EMBL/GenBank/DDBJ databases">
        <authorList>
            <person name="Mah S.A."/>
            <person name="Swanson W.J."/>
            <person name="Moy G.W."/>
            <person name="Vacquier V.D."/>
        </authorList>
    </citation>
    <scope>NUCLEOTIDE SEQUENCE [LARGE SCALE GENOMIC DNA]</scope>
    <source>
        <strain evidence="7 8">DSM 22694</strain>
    </source>
</reference>
<gene>
    <name evidence="7" type="ORF">RS694_10770</name>
</gene>
<evidence type="ECO:0000256" key="4">
    <source>
        <dbReference type="SAM" id="MobiDB-lite"/>
    </source>
</evidence>
<feature type="domain" description="Fe-containing alcohol dehydrogenase-like C-terminal" evidence="6">
    <location>
        <begin position="194"/>
        <end position="387"/>
    </location>
</feature>
<evidence type="ECO:0000256" key="3">
    <source>
        <dbReference type="ARBA" id="ARBA00023002"/>
    </source>
</evidence>
<evidence type="ECO:0000256" key="2">
    <source>
        <dbReference type="ARBA" id="ARBA00007358"/>
    </source>
</evidence>
<dbReference type="FunFam" id="1.20.1090.10:FF:000001">
    <property type="entry name" value="Aldehyde-alcohol dehydrogenase"/>
    <property type="match status" value="1"/>
</dbReference>
<accession>A0A1P8KAD9</accession>
<proteinExistence type="inferred from homology"/>